<feature type="repeat" description="ANK" evidence="3">
    <location>
        <begin position="40"/>
        <end position="72"/>
    </location>
</feature>
<dbReference type="AlphaFoldDB" id="A0AA38LXB0"/>
<protein>
    <submittedName>
        <fullName evidence="5">Ankyrin repeat-containing domain protein</fullName>
    </submittedName>
</protein>
<dbReference type="PROSITE" id="PS50088">
    <property type="entry name" value="ANK_REPEAT"/>
    <property type="match status" value="1"/>
</dbReference>
<name>A0AA38LXB0_9TREE</name>
<dbReference type="PROSITE" id="PS50297">
    <property type="entry name" value="ANK_REP_REGION"/>
    <property type="match status" value="1"/>
</dbReference>
<evidence type="ECO:0000313" key="5">
    <source>
        <dbReference type="EMBL" id="KAI9638308.1"/>
    </source>
</evidence>
<dbReference type="GeneID" id="77725933"/>
<proteinExistence type="predicted"/>
<dbReference type="SUPFAM" id="SSF48403">
    <property type="entry name" value="Ankyrin repeat"/>
    <property type="match status" value="1"/>
</dbReference>
<feature type="region of interest" description="Disordered" evidence="4">
    <location>
        <begin position="190"/>
        <end position="215"/>
    </location>
</feature>
<sequence>MVQPASANKNIWVAASDGDITRVKHLIEVEGLSPNIKDSNSYTPMHAAASYHHFELLEYLLSVGGDINIPDAEGETPLFTVEGVEAARWLVDHGADVAAENDDGQTAADYLEDDHPEIAAYLRSMPSGGVPPAADGAAAVDARAERIADMEADELMLEAQAIMEEAQRTGEDPEGRLRGIVEQAVNRGIAAAGGAEGGAEAEEARKRTRMDGMDD</sequence>
<accession>A0AA38LXB0</accession>
<organism evidence="5 6">
    <name type="scientific">Dioszegia hungarica</name>
    <dbReference type="NCBI Taxonomy" id="4972"/>
    <lineage>
        <taxon>Eukaryota</taxon>
        <taxon>Fungi</taxon>
        <taxon>Dikarya</taxon>
        <taxon>Basidiomycota</taxon>
        <taxon>Agaricomycotina</taxon>
        <taxon>Tremellomycetes</taxon>
        <taxon>Tremellales</taxon>
        <taxon>Bulleribasidiaceae</taxon>
        <taxon>Dioszegia</taxon>
    </lineage>
</organism>
<dbReference type="RefSeq" id="XP_052948085.1">
    <property type="nucleotide sequence ID" value="XM_053086732.1"/>
</dbReference>
<comment type="caution">
    <text evidence="5">The sequence shown here is derived from an EMBL/GenBank/DDBJ whole genome shotgun (WGS) entry which is preliminary data.</text>
</comment>
<keyword evidence="2 3" id="KW-0040">ANK repeat</keyword>
<feature type="compositionally biased region" description="Basic and acidic residues" evidence="4">
    <location>
        <begin position="202"/>
        <end position="215"/>
    </location>
</feature>
<keyword evidence="6" id="KW-1185">Reference proteome</keyword>
<dbReference type="InterPro" id="IPR002110">
    <property type="entry name" value="Ankyrin_rpt"/>
</dbReference>
<dbReference type="Gene3D" id="1.25.40.20">
    <property type="entry name" value="Ankyrin repeat-containing domain"/>
    <property type="match status" value="1"/>
</dbReference>
<dbReference type="Pfam" id="PF12796">
    <property type="entry name" value="Ank_2"/>
    <property type="match status" value="1"/>
</dbReference>
<evidence type="ECO:0000256" key="1">
    <source>
        <dbReference type="ARBA" id="ARBA00022737"/>
    </source>
</evidence>
<dbReference type="InterPro" id="IPR036770">
    <property type="entry name" value="Ankyrin_rpt-contain_sf"/>
</dbReference>
<gene>
    <name evidence="5" type="ORF">MKK02DRAFT_23446</name>
</gene>
<evidence type="ECO:0000256" key="4">
    <source>
        <dbReference type="SAM" id="MobiDB-lite"/>
    </source>
</evidence>
<evidence type="ECO:0000313" key="6">
    <source>
        <dbReference type="Proteomes" id="UP001164286"/>
    </source>
</evidence>
<evidence type="ECO:0000256" key="3">
    <source>
        <dbReference type="PROSITE-ProRule" id="PRU00023"/>
    </source>
</evidence>
<dbReference type="PANTHER" id="PTHR24171">
    <property type="entry name" value="ANKYRIN REPEAT DOMAIN-CONTAINING PROTEIN 39-RELATED"/>
    <property type="match status" value="1"/>
</dbReference>
<dbReference type="Proteomes" id="UP001164286">
    <property type="component" value="Unassembled WGS sequence"/>
</dbReference>
<reference evidence="5" key="1">
    <citation type="journal article" date="2022" name="G3 (Bethesda)">
        <title>High quality genome of the basidiomycete yeast Dioszegia hungarica PDD-24b-2 isolated from cloud water.</title>
        <authorList>
            <person name="Jarrige D."/>
            <person name="Haridas S."/>
            <person name="Bleykasten-Grosshans C."/>
            <person name="Joly M."/>
            <person name="Nadalig T."/>
            <person name="Sancelme M."/>
            <person name="Vuilleumier S."/>
            <person name="Grigoriev I.V."/>
            <person name="Amato P."/>
            <person name="Bringel F."/>
        </authorList>
    </citation>
    <scope>NUCLEOTIDE SEQUENCE</scope>
    <source>
        <strain evidence="5">PDD-24b-2</strain>
    </source>
</reference>
<keyword evidence="1" id="KW-0677">Repeat</keyword>
<evidence type="ECO:0000256" key="2">
    <source>
        <dbReference type="ARBA" id="ARBA00023043"/>
    </source>
</evidence>
<dbReference type="EMBL" id="JAKWFO010000003">
    <property type="protein sequence ID" value="KAI9638308.1"/>
    <property type="molecule type" value="Genomic_DNA"/>
</dbReference>
<dbReference type="SMART" id="SM00248">
    <property type="entry name" value="ANK"/>
    <property type="match status" value="2"/>
</dbReference>